<feature type="region of interest" description="Disordered" evidence="1">
    <location>
        <begin position="48"/>
        <end position="107"/>
    </location>
</feature>
<evidence type="ECO:0000256" key="1">
    <source>
        <dbReference type="SAM" id="MobiDB-lite"/>
    </source>
</evidence>
<reference evidence="2 3" key="1">
    <citation type="journal article" date="2013" name="Stand. Genomic Sci.">
        <title>Genomic Encyclopedia of Type Strains, Phase I: The one thousand microbial genomes (KMG-I) project.</title>
        <authorList>
            <person name="Kyrpides N.C."/>
            <person name="Woyke T."/>
            <person name="Eisen J.A."/>
            <person name="Garrity G."/>
            <person name="Lilburn T.G."/>
            <person name="Beck B.J."/>
            <person name="Whitman W.B."/>
            <person name="Hugenholtz P."/>
            <person name="Klenk H.P."/>
        </authorList>
    </citation>
    <scope>NUCLEOTIDE SEQUENCE [LARGE SCALE GENOMIC DNA]</scope>
    <source>
        <strain evidence="2 3">DSM 45044</strain>
    </source>
</reference>
<accession>A0A562VBK8</accession>
<dbReference type="Proteomes" id="UP000321617">
    <property type="component" value="Unassembled WGS sequence"/>
</dbReference>
<gene>
    <name evidence="2" type="ORF">LX16_0963</name>
</gene>
<proteinExistence type="predicted"/>
<sequence>MAIMAHRSVLFRRAAALVGWVAVTAVGATGSWWGMTAVFTADSARSEADTVLTESDDQPSPEADAQGADDPGDDTGERSETDTISAPTPPPDDDPASTTPPEDHGGWMLVDVDTYECSFQTAGGTAVVRLEPDRATLVSASPATGFTAATEQPASGRLVVSFVGSGSAVIIDAMWWNGRPHGLVSSV</sequence>
<name>A0A562VBK8_9ACTN</name>
<dbReference type="EMBL" id="VLLL01000005">
    <property type="protein sequence ID" value="TWJ15263.1"/>
    <property type="molecule type" value="Genomic_DNA"/>
</dbReference>
<evidence type="ECO:0000313" key="2">
    <source>
        <dbReference type="EMBL" id="TWJ15263.1"/>
    </source>
</evidence>
<dbReference type="AlphaFoldDB" id="A0A562VBK8"/>
<evidence type="ECO:0000313" key="3">
    <source>
        <dbReference type="Proteomes" id="UP000321617"/>
    </source>
</evidence>
<comment type="caution">
    <text evidence="2">The sequence shown here is derived from an EMBL/GenBank/DDBJ whole genome shotgun (WGS) entry which is preliminary data.</text>
</comment>
<protein>
    <submittedName>
        <fullName evidence="2">Uncharacterized protein</fullName>
    </submittedName>
</protein>
<keyword evidence="3" id="KW-1185">Reference proteome</keyword>
<organism evidence="2 3">
    <name type="scientific">Stackebrandtia albiflava</name>
    <dbReference type="NCBI Taxonomy" id="406432"/>
    <lineage>
        <taxon>Bacteria</taxon>
        <taxon>Bacillati</taxon>
        <taxon>Actinomycetota</taxon>
        <taxon>Actinomycetes</taxon>
        <taxon>Glycomycetales</taxon>
        <taxon>Glycomycetaceae</taxon>
        <taxon>Stackebrandtia</taxon>
    </lineage>
</organism>